<evidence type="ECO:0000313" key="11">
    <source>
        <dbReference type="EMBL" id="CAH1250559.1"/>
    </source>
</evidence>
<evidence type="ECO:0000256" key="6">
    <source>
        <dbReference type="SAM" id="MobiDB-lite"/>
    </source>
</evidence>
<dbReference type="PANTHER" id="PTHR16897">
    <property type="entry name" value="OS10G0105400 PROTEIN"/>
    <property type="match status" value="1"/>
</dbReference>
<accession>A0A8K0EJG2</accession>
<dbReference type="InterPro" id="IPR002126">
    <property type="entry name" value="Cadherin-like_dom"/>
</dbReference>
<dbReference type="CDD" id="cd00096">
    <property type="entry name" value="Ig"/>
    <property type="match status" value="1"/>
</dbReference>
<evidence type="ECO:0000256" key="2">
    <source>
        <dbReference type="ARBA" id="ARBA00023157"/>
    </source>
</evidence>
<dbReference type="CDD" id="cd01099">
    <property type="entry name" value="PAN_AP_HGF"/>
    <property type="match status" value="1"/>
</dbReference>
<organism evidence="11 12">
    <name type="scientific">Branchiostoma lanceolatum</name>
    <name type="common">Common lancelet</name>
    <name type="synonym">Amphioxus lanceolatum</name>
    <dbReference type="NCBI Taxonomy" id="7740"/>
    <lineage>
        <taxon>Eukaryota</taxon>
        <taxon>Metazoa</taxon>
        <taxon>Chordata</taxon>
        <taxon>Cephalochordata</taxon>
        <taxon>Leptocardii</taxon>
        <taxon>Amphioxiformes</taxon>
        <taxon>Branchiostomatidae</taxon>
        <taxon>Branchiostoma</taxon>
    </lineage>
</organism>
<keyword evidence="12" id="KW-1185">Reference proteome</keyword>
<dbReference type="PROSITE" id="PS50268">
    <property type="entry name" value="CADHERIN_2"/>
    <property type="match status" value="1"/>
</dbReference>
<dbReference type="PANTHER" id="PTHR16897:SF2">
    <property type="entry name" value="OS03G0226600 PROTEIN"/>
    <property type="match status" value="1"/>
</dbReference>
<feature type="region of interest" description="Disordered" evidence="6">
    <location>
        <begin position="6269"/>
        <end position="6298"/>
    </location>
</feature>
<dbReference type="PROSITE" id="PS50835">
    <property type="entry name" value="IG_LIKE"/>
    <property type="match status" value="1"/>
</dbReference>
<feature type="compositionally biased region" description="Basic and acidic residues" evidence="6">
    <location>
        <begin position="6347"/>
        <end position="6356"/>
    </location>
</feature>
<feature type="disulfide bond" evidence="5">
    <location>
        <begin position="6142"/>
        <end position="6151"/>
    </location>
</feature>
<feature type="compositionally biased region" description="Basic and acidic residues" evidence="6">
    <location>
        <begin position="6230"/>
        <end position="6239"/>
    </location>
</feature>
<keyword evidence="5" id="KW-0245">EGF-like domain</keyword>
<evidence type="ECO:0000256" key="7">
    <source>
        <dbReference type="SAM" id="Phobius"/>
    </source>
</evidence>
<dbReference type="SUPFAM" id="SSF49265">
    <property type="entry name" value="Fibronectin type III"/>
    <property type="match status" value="1"/>
</dbReference>
<reference evidence="11" key="1">
    <citation type="submission" date="2022-01" db="EMBL/GenBank/DDBJ databases">
        <authorList>
            <person name="Braso-Vives M."/>
        </authorList>
    </citation>
    <scope>NUCLEOTIDE SEQUENCE</scope>
</reference>
<sequence>MEKKIGDELQLKYSIRRNSDPSVYVVNFEAKLCINVTCTETVQILNNLEIPEPVCNASLTDTLGVESVEELEQYVQENGLAAGDVLPPTARETLLNTLGLTHFFEETPCEPPRVLQEGYAGRDSCPDMNNPTLPEAMACRVQSDCLGVSCCVDMDLRLLTLTTTAAVELDICNFTLNLRLGQLNFHQVLFLYQWGSDVTININDTVVVTYSIRQDDAENRFAITLKLRLSIDGQVTAEYYLLRNSFMPQVTCDPNAPMTSLSGQGERSIAGFIQALNITEDTEVGDYAILGLLSYNAIAGVFDLTTSYSPPMISGGFSESCSGVAWPQPPSGHECQLTSSTCTGITCYGQVDLDLVTFNSKTWMDFDPCNYKLAVGVSNKDYTFSLLRNYTWGELKTVEFGTVFRVNYAIVNNNDNETFVLDFSLSICKDSNVSNCAEIVFLEGTEVPQPSCFTQNTWTPTQGGVAMQPADAMSFFQNAVAVSPVATDVFREATMRYMGLVGVFPEGDTCTGNTMGWTGQNLCGDTTLPSLPGDTSCTVSEECYRMDCCMTLDICSIWEVRPNFHVNFDPCTYSLSVGMGTWTSDFNLYQYTWGQTKTLTIGTLLTFSYKIEKSDEDSAFLMDFAFRLSCDGTTTTTNIALMEGTKVPYKTDCEAVVLPDTMDAFLTEQGGQVEKAGQDYVMRGLGLANTFAGHSCTHQTDGWQGLDSYPENIQLPALPDSVNCELNDVWIGVSCCMDFDLKVATYSTGVMFAFDPCTFTLTASLGGTTFTELDMYRYTWGTEESLTVGQEIQLNYTINYNKDTQEYTLSFSVTTCVDSCTAPLPIFSQTTISLPTCMDQVSVLPGAGTIQDLVTQYGDTLGDAALQPAYRYWGLFDDLYPLDTCIVPATSPSCDLDLSTLNLPDAYTYSLHDSCTGIESCVECDLQVVQRSSKVAVDIDGCAMTMTLTFATLTKVIRLYEVAWDQEQVWLLGTLYQIKYTISNDVASGNYQIDLEVVTCLDPDSCQSCGHVMQNSIFPKPTCDSDENCELDPSTPGQTFTAYLGSFPSDVTAEAATAGLENVYRCQRVPDMIMETCSAPPVDTPTCDWSPALSNGCYHTDGCSGVTCCIDFNYQIITKGLDVRFDIDECTYSITVEVGSESTTHLFWDFAWGEEQAQRIGKAFYIRYTVHDEGTHYRVSYFIAQCLDDRCDNGWDVLDSALINKRGCNDSCTDLQLPGDGSISGFATNLAGVDNDYALQAVYCKLGIEDYWNAEQSSLQPTGVSPAECSASFPDVPGYKCVIMEGCLGFTCTVDVDFKVRTWPVKMGISYDPATYRVNATFGNMAFEYDPFMYPWGQEEEQTLGDIFTFKYKVDYPAGGDCRAMKLKMELDVMIDGAREPNMPLSLELTAADPFDTSPYILPGDGTVETFLNITGQDGNNLVQHAVYRSMGISDMFCADTCTHTVQSAIPDSCVEQDWDLPSEMDNVTCSYTDQCHGVECCVTVDFEGTERSFQTWFHVDSNVYEISVGLGSHEFKSSVFTFPFGTVQQETIGDVFTLRYNVSYLASTQRYIASMDVRFNLTAVDRQEFDILTEHVFPELTLDTAVPYTLSGRLTEPLGFWPLSEDVGPMDVTNGGNDGVLLNTNPAAGPSGEDGQSVALDGSAQSYIDFPNNGRLTTEGSLTILANINPSTANQFAPIFDYRGGEIGVNASGVSLWLLRNGVLSANLEMQTENGVENVTFQSEANTVNAGEWNSVGVSYDNVTMTAYLWKGGAVVGQLQTPEGKLVTDGPTVRAGYAAMDDGTGFAFSGNLACVQVWNLSLTGQQVGEATNFCPYSGSFSITAWPETVTSLLQDVQFDPTSPNAAKITQAVFRHFELYSYLDEPECNAAALTVHSCPDIPLVENDVLYLPPLEQCNGIQGCVTLDFGVRTYSFDVSFYVGQTGNQLHYSIGGHDFTVDLFFLTPGVHTRTLGNSIEIKWSASIEELGTVVVANFDLYFTIDNHLVIYKILDNARLPNNAVGQANSAADVKAMLEKVKSFPASVPQDQYVSFIATEMGLNSTILRDPAMWGTALVQPTFTTTCPLKILAEAMSEQTNGMVTCIALEHCVGIKCNVQLDLEAVEPVIQISLKIQPCLPDVSMEIGFEKEDREISFITDYYIGEGPLRTIDFGDHIKLQYSVLRGPDQTFVTNFTLLMCVNNICAVRVPILDGVSIPRPPYCTRRRRSIQVSEEGMTLLWTSGFKPATINSEINGLETQAQQCMGTLDGKLQGESCPGLPPMFEQHKLCQPHRNCRGISCCVHLDPDETDLMSHVSLDMETCGRHLTIRVGKWSFKETIPKAHTRYQHGEKIGDALQVIYSAINPDDHRVVVDLKLRVCDHETAEQHCHVVVILKEAVIPLFGCRQDQLIEDSASASHLRYKRNAAERSGKSAHPSQGSCPSERHLREVEHKLHTAYRKQQERIARDAGVVSAPYRHHRVKRQSANEAFGIPALNTPFLLPLPTNVTVMKGLVATLSCEATSATPLTFQWAFNGQLVDTSLFGYELTPNGTLKVKNAQPTNAGTWTCMATNQYGTTTRVLTLNVVDGVKDMTLLQIRFALDLNNIDPVVAVNLMEDLKNLYSAMLEEAIDLLLNGGSADLFSSFDIKLEGFYNFPRRISNFFKYEIYMLVGGILPMTFRFGADGYYGMDCTIAASLMNQNMTGGVTPYIGIRVWGELAVGAVLYGKLRLEGDIMEVRFPTQAEIGFSKFPFDVGMKLDLELIPLKLKLMALVTVEVNLLVGTITETLFKADLWKYTTPKITMRILDLSTKEEDNSPPEIESVTADGSGVPAQTRECNVDQVVGYDYAEPAYRIEIVANDDRSQAKLKFDVGTVPGGTDVVSQEEIGNSPVELNSELVHGVPLYFTVHACNNAGGCATATCSLPTLDNTLPSGRVDVEYLSTSLPTLDNTLPSGRVDVEFLSTSNPQKLSATAKLFDDSELTAQRVGLGYGHGVWGDQITPWQEFTLTREAATEGGLASFTPPRLGRLAVEPFKSIPGNGVATSSPESCAAECLKYLPTQCKGFNFDYGESKDCELNGQAESMAEKGGARLEVSGRMHYYERFGYGHNAYFLHEGLSLEDNSLYYFNVESDNFIGYTGEISSAGVLTDFTHPNPGYLGTDPGEEELLFDTCEDLMLDGWEQDRCGRESDRTNLPQHRVIRDAEDGRTVFNGMRMTVGGYHTRANTFIAANWDGFHDDNTGLFGYSWAVGLEPCVDMIHPHIDPHAHLYDASEWTHSGSIFPIPPIPGYPDGILLDAKYYITVRAINNVAFGGALITSVCHTAAYGIDNTPPDFHEITEVTFTEEEELYVAYNASDLQSDIKEADIGLGLTKFDVLVMNWVRHNYTGSHEHGIAGDWTGKLTTEEEGVPFWPKLRVINGVDLRGMGVAESPIVMDNTPPIAGNLFDGSQYGRDMNWTMEQNEVCANWKDFYDPESGISKYMWGVGSFPGGYDLVNLTKFTSRVHQTCMNLDEPLVHNSMYYNMLIAYHGGFKKLSVTAVSNGARVDLTPPEAGWIVDGTSEELDANGIPMDEEFTSEQAIVGAIWGDFVDPESGIDEFMVSVYRRQRDSDGNYGADQLIHGPDDIDRDEGSVVFYHFHLLHADIVTTKLTAINVAGGVTEADTDSFIVDLTPPVFDYLVDIWDGDSDPPVDRDYQTTQNSLSASWGFEDLESGLDHYKAAIFETFHGTRQQIVPTDEPWKLLYPASLSSHTESGLSMSAGAMYQTRVGAVNRATLTSVYQTDGVVIDPSPPAMQYIRVGVLDGSAEEKIDGYVRQADPNGIQASWLAVDGESGIQDYWVSVGTSAGADDLLPFTNMGSERAAYISDLTLPLTDWNTNVPVYYVTAKARNGAGSFSTTITSSPIFVVDEDRAGYVTDGPEENSDLDYQRTKNILTGHFAGFESQLHGIVHFLWAVGTSSGEDDIQPFLSAGIILKPEDQVRGGGLGGSGKARAILSLDCGVTYYLTVRAITGYGNILESYSDGLLIDCSPPTVDITSIGIVAIGEDASLAPGTNRYQLTSGFISAAFDVTDDNCPVSSGWYQFGTTPYGSDILSATPFNHAYRSNKAGVRPAAPGIPNILTVYGSNVAGLTNRAQSGSVVIDNTPPVVGTVNCPSYMSAATELRCSWEFFLESESNIVSYSFMIGTKQGLDDTFASVSLDGYRSEYRATGLTLQDQRHYFATVIAYNSVGLRTAAYSGSIIIDATPPTSGVVVEVSGLNTFNYSTSNVTYNPVSTCSTEEECAALDAVCQQSVTQVTAAWTTFSDPESSIDKYEYAVGTTPGGGQLREYTEVPSGVSSLTVMGLDLMQVQQVFVSIKAYNLAGLTTVAISNGVYISLFSAGLTPMNPAQVFDGPVSGTDLDYQTSLDELQASWDFSGDPCPIVQYEWSIRRVDETLIQDFTDTRVRTESSRDGLEMTDGETYYSVVRATNVLGNTWTVRSDGITVQREPLVPGVTRDGKIIGYDLSYQASVTELCANWDNFGASTTAVSSNPSGNPQVEQAEQPEEHRAIDYYIVSVGTDRTSSRTRDNIVAPTNVGLNKTVCFYHLTLDPGDSYYYVNVQAYGKNFAPAEATSNGIRVGYDSGVIGTFLHFMVINIVPHVIHVYFPTAGNITVSPFINSNNSVLVLWEGFQSRPNVFPTFTSQLAMRMFLVGVGRRTDVQKRSTAHEDAQDLNCQDMIDENSEVYQTMLPEIFTVMPWTMIEKDTFYKAENLTFEHDGEYFVVVVGVDEAGECEKTMESFEVDLTDPVEGYLRVGPLLGQEMVYSRTNEYINVFWGNYSDPESDIDHYEVGLFKAVSCAEEDEANLAVEVDWIIVNNTYRTYTLMPLDLQGNIPYYVRLRAVNAAGTTIMTESPPILYDTSEISEGTVVDGWDYFEDQDYHGDPTSVQGMFLHLADPSAQECPERPSPFTDGTWNKVTTDKLMGMYTRTDIYRDWKLTTREKEAEWSENGDDLVITMIRSVQSELMYSGCVYRNADIQIGGTYKVSIKAAEPTASAVTSVVFWDGPDGTCGSSDMCDYCCNSEDETILCPCDCYKYSTDPITTTAAPTTTAPPQNTTAQNSNVTAENISFTAQTTTAAPQRSTPVWAVLPDPIEGQTSTVSEEETFVTQGACGMLILPNGNENSRLIMWCTYFEDKYEPKYKEVFLNFDPSAAFYNYEFIFTMTTWEELSDWTLSVFIDGEQWAMVSGLPSFTNNTKLMFNVLNENNDVPVLANRFKPDVTTASFRNVVLPPASDIPCRYGRPFRGNIDPIIKYYAGVLAEDLDDGTQVQVVDFREIYTPCLPCLDDCSRFACDPQCNSSSENVEVRFSLDNLNLTVTDNGTAIPYFLIVKALSASGSEVTTITNGFTIDTTPPNMESSIHVDVMQGELMPTSYQQSNDTIKAVWYFSDEESGIKENCFAIGSRPNGTDLQNYTCIGVNATGINSDLEGLIENNRTYFVSIMATNKAGLTAYGVTGGVTALLEPPSANVNTSALGCTQMEGVDPPTAMQASDPTEVGISYGPPEDPSINKTMMCVQTCGGGGDTVPCIQIGLNGGGSAAIVNGQLIVSNMVVANISDLPKPADPNCLTPPETNDTSSTSLSDTSVQRSMQAYMNARPTAASTACRASTTSLGGNTYNVPPGSCTMNCLRMCNPANLCVDKCDGPIVTLPAGDTSVSAAPGQRMRIRPSGSSNRKRRSTPSDYELSIEPTGDLPAGVTLAFGELDQSRVSQEYGSDASDDYVPYITDPELTIEANLTGRYLRDRIKTILQPSFYLSVVGQVELNASLAVTSTVDPAAANWTDDTPLLIFWNKDLSEWDDASRTCDENGQMEFNETSGELVTYVCSTNYPTARSQRTKRSTSVVVDYFSRETQFAVVIAAKGIPNDPPVFTSTLDLWMEEDGGTLAYWIQASDPDSDEIVFGIDPSSSPALGTATLSGEGLLTYKPFSQEFGIETINIYVREVRADSTIIPILETTAVLSIEVLSVNDYPVFSVEIGGQMLVVQENNTIVAPVEQNLDTNIMYEPYQIVVSVWDPDVGETLLVDQYNATFGTAHITLLEPDPSEIPAEGSYIKALVTYVPIENFYGHDEFILLGIDAAGAYSERLIFDVYILHMPCINNATCKGIEDDWNCTHTKRADGYDGYECECLPGWVGRFCETDFDDCVSSPCPWPKECHDELDYYRCECPDWNPNCDGLQPWEIALIVCSILALVVVGLIIGRVKYLRKHQVQKLRVEEDEAKKEKTDTLPPPKRLPPVKMQLPDEEGAFVMQPNRRTTLPPLVNPSAPVQMKVRGPGKLSPRRNSVEPFQGAAGIAMAMPSIGEQHPASAGTSKDSASPTDRSPRSSRNGSWVSMHDDPADRRSPIQRSLGSASSSNAMLTGPSDSDSGNSSPSQVSAGSRRSSTAMLIGGAAENVRRKSAADMQSRKSSAASRGSSDEGAKSASRKSSAARRSVGSLQYTNPAYVGDEEPLVDLPGAPTEDRVSNKSGSPRPAEDMRVESAMSEVSLHTPRGASPADQDNGTNHIPSPFAVPESKIAKLPLSPGHSGANTPLKNW</sequence>
<feature type="compositionally biased region" description="Polar residues" evidence="6">
    <location>
        <begin position="6322"/>
        <end position="6344"/>
    </location>
</feature>
<dbReference type="Proteomes" id="UP000838412">
    <property type="component" value="Chromosome 18"/>
</dbReference>
<comment type="caution">
    <text evidence="5">Lacks conserved residue(s) required for the propagation of feature annotation.</text>
</comment>
<dbReference type="FunFam" id="2.10.25.10:FF:001123">
    <property type="entry name" value="Uncharacterized protein"/>
    <property type="match status" value="1"/>
</dbReference>
<dbReference type="InterPro" id="IPR013783">
    <property type="entry name" value="Ig-like_fold"/>
</dbReference>
<dbReference type="GO" id="GO:0005509">
    <property type="term" value="F:calcium ion binding"/>
    <property type="evidence" value="ECO:0007669"/>
    <property type="project" value="UniProtKB-UniRule"/>
</dbReference>
<feature type="compositionally biased region" description="Low complexity" evidence="6">
    <location>
        <begin position="6374"/>
        <end position="6386"/>
    </location>
</feature>
<proteinExistence type="predicted"/>
<name>A0A8K0EJG2_BRALA</name>
<keyword evidence="1" id="KW-0677">Repeat</keyword>
<dbReference type="PROSITE" id="PS00022">
    <property type="entry name" value="EGF_1"/>
    <property type="match status" value="1"/>
</dbReference>
<feature type="compositionally biased region" description="Polar residues" evidence="6">
    <location>
        <begin position="6387"/>
        <end position="6398"/>
    </location>
</feature>
<keyword evidence="7" id="KW-0812">Transmembrane</keyword>
<feature type="region of interest" description="Disordered" evidence="6">
    <location>
        <begin position="2400"/>
        <end position="2423"/>
    </location>
</feature>
<dbReference type="InterPro" id="IPR007110">
    <property type="entry name" value="Ig-like_dom"/>
</dbReference>
<evidence type="ECO:0000256" key="3">
    <source>
        <dbReference type="ARBA" id="ARBA00023319"/>
    </source>
</evidence>
<keyword evidence="4" id="KW-0106">Calcium</keyword>
<feature type="domain" description="Cadherin" evidence="9">
    <location>
        <begin position="5890"/>
        <end position="5987"/>
    </location>
</feature>
<evidence type="ECO:0000259" key="9">
    <source>
        <dbReference type="PROSITE" id="PS50268"/>
    </source>
</evidence>
<evidence type="ECO:0000259" key="8">
    <source>
        <dbReference type="PROSITE" id="PS50026"/>
    </source>
</evidence>
<feature type="region of interest" description="Disordered" evidence="6">
    <location>
        <begin position="5579"/>
        <end position="5601"/>
    </location>
</feature>
<dbReference type="OrthoDB" id="10019607at2759"/>
<feature type="region of interest" description="Disordered" evidence="6">
    <location>
        <begin position="6230"/>
        <end position="6251"/>
    </location>
</feature>
<dbReference type="InterPro" id="IPR003599">
    <property type="entry name" value="Ig_sub"/>
</dbReference>
<keyword evidence="7" id="KW-1133">Transmembrane helix</keyword>
<feature type="region of interest" description="Disordered" evidence="6">
    <location>
        <begin position="2790"/>
        <end position="2809"/>
    </location>
</feature>
<dbReference type="InterPro" id="IPR013098">
    <property type="entry name" value="Ig_I-set"/>
</dbReference>
<feature type="compositionally biased region" description="Polar residues" evidence="6">
    <location>
        <begin position="6358"/>
        <end position="6371"/>
    </location>
</feature>
<evidence type="ECO:0000256" key="4">
    <source>
        <dbReference type="PROSITE-ProRule" id="PRU00043"/>
    </source>
</evidence>
<feature type="compositionally biased region" description="Low complexity" evidence="6">
    <location>
        <begin position="5589"/>
        <end position="5601"/>
    </location>
</feature>
<keyword evidence="7" id="KW-0472">Membrane</keyword>
<dbReference type="EMBL" id="OV696703">
    <property type="protein sequence ID" value="CAH1250559.1"/>
    <property type="molecule type" value="Genomic_DNA"/>
</dbReference>
<keyword evidence="3" id="KW-0393">Immunoglobulin domain</keyword>
<dbReference type="GO" id="GO:0007156">
    <property type="term" value="P:homophilic cell adhesion via plasma membrane adhesion molecules"/>
    <property type="evidence" value="ECO:0007669"/>
    <property type="project" value="InterPro"/>
</dbReference>
<evidence type="ECO:0000313" key="12">
    <source>
        <dbReference type="Proteomes" id="UP000838412"/>
    </source>
</evidence>
<feature type="region of interest" description="Disordered" evidence="6">
    <location>
        <begin position="6315"/>
        <end position="6548"/>
    </location>
</feature>
<dbReference type="SMART" id="SM00409">
    <property type="entry name" value="IG"/>
    <property type="match status" value="1"/>
</dbReference>
<dbReference type="PROSITE" id="PS50026">
    <property type="entry name" value="EGF_3"/>
    <property type="match status" value="1"/>
</dbReference>
<feature type="domain" description="EGF-like" evidence="8">
    <location>
        <begin position="6107"/>
        <end position="6152"/>
    </location>
</feature>
<dbReference type="Gene3D" id="2.10.25.10">
    <property type="entry name" value="Laminin"/>
    <property type="match status" value="1"/>
</dbReference>
<evidence type="ECO:0000256" key="1">
    <source>
        <dbReference type="ARBA" id="ARBA00022737"/>
    </source>
</evidence>
<dbReference type="Pfam" id="PF13385">
    <property type="entry name" value="Laminin_G_3"/>
    <property type="match status" value="1"/>
</dbReference>
<gene>
    <name evidence="11" type="primary">FAT1</name>
    <name evidence="11" type="ORF">BLAG_LOCUS11240</name>
</gene>
<protein>
    <submittedName>
        <fullName evidence="11">FAT1 protein</fullName>
    </submittedName>
</protein>
<feature type="transmembrane region" description="Helical" evidence="7">
    <location>
        <begin position="6195"/>
        <end position="6217"/>
    </location>
</feature>
<dbReference type="InterPro" id="IPR013320">
    <property type="entry name" value="ConA-like_dom_sf"/>
</dbReference>
<dbReference type="GO" id="GO:0016020">
    <property type="term" value="C:membrane"/>
    <property type="evidence" value="ECO:0007669"/>
    <property type="project" value="InterPro"/>
</dbReference>
<dbReference type="InterPro" id="IPR018097">
    <property type="entry name" value="EGF_Ca-bd_CS"/>
</dbReference>
<dbReference type="SUPFAM" id="SSF49899">
    <property type="entry name" value="Concanavalin A-like lectins/glucanases"/>
    <property type="match status" value="1"/>
</dbReference>
<dbReference type="InterPro" id="IPR036179">
    <property type="entry name" value="Ig-like_dom_sf"/>
</dbReference>
<dbReference type="Gene3D" id="2.60.40.10">
    <property type="entry name" value="Immunoglobulins"/>
    <property type="match status" value="1"/>
</dbReference>
<feature type="region of interest" description="Disordered" evidence="6">
    <location>
        <begin position="5668"/>
        <end position="5705"/>
    </location>
</feature>
<feature type="domain" description="Ig-like" evidence="10">
    <location>
        <begin position="2476"/>
        <end position="2562"/>
    </location>
</feature>
<evidence type="ECO:0000259" key="10">
    <source>
        <dbReference type="PROSITE" id="PS50835"/>
    </source>
</evidence>
<dbReference type="InterPro" id="IPR000742">
    <property type="entry name" value="EGF"/>
</dbReference>
<dbReference type="Pfam" id="PF07679">
    <property type="entry name" value="I-set"/>
    <property type="match status" value="1"/>
</dbReference>
<dbReference type="SUPFAM" id="SSF48726">
    <property type="entry name" value="Immunoglobulin"/>
    <property type="match status" value="1"/>
</dbReference>
<dbReference type="PROSITE" id="PS01186">
    <property type="entry name" value="EGF_2"/>
    <property type="match status" value="1"/>
</dbReference>
<keyword evidence="2 5" id="KW-1015">Disulfide bond</keyword>
<dbReference type="Gene3D" id="2.60.120.200">
    <property type="match status" value="1"/>
</dbReference>
<evidence type="ECO:0000256" key="5">
    <source>
        <dbReference type="PROSITE-ProRule" id="PRU00076"/>
    </source>
</evidence>
<dbReference type="InterPro" id="IPR036116">
    <property type="entry name" value="FN3_sf"/>
</dbReference>
<dbReference type="PROSITE" id="PS01187">
    <property type="entry name" value="EGF_CA"/>
    <property type="match status" value="1"/>
</dbReference>
<feature type="compositionally biased region" description="Low complexity" evidence="6">
    <location>
        <begin position="6434"/>
        <end position="6446"/>
    </location>
</feature>